<dbReference type="AlphaFoldDB" id="M7ZVS9"/>
<organism evidence="1">
    <name type="scientific">Triticum urartu</name>
    <name type="common">Red wild einkorn</name>
    <name type="synonym">Crithodium urartu</name>
    <dbReference type="NCBI Taxonomy" id="4572"/>
    <lineage>
        <taxon>Eukaryota</taxon>
        <taxon>Viridiplantae</taxon>
        <taxon>Streptophyta</taxon>
        <taxon>Embryophyta</taxon>
        <taxon>Tracheophyta</taxon>
        <taxon>Spermatophyta</taxon>
        <taxon>Magnoliopsida</taxon>
        <taxon>Liliopsida</taxon>
        <taxon>Poales</taxon>
        <taxon>Poaceae</taxon>
        <taxon>BOP clade</taxon>
        <taxon>Pooideae</taxon>
        <taxon>Triticodae</taxon>
        <taxon>Triticeae</taxon>
        <taxon>Triticinae</taxon>
        <taxon>Triticum</taxon>
    </lineage>
</organism>
<proteinExistence type="predicted"/>
<protein>
    <submittedName>
        <fullName evidence="1">Uncharacterized protein</fullName>
    </submittedName>
</protein>
<accession>M7ZVS9</accession>
<name>M7ZVS9_TRIUA</name>
<evidence type="ECO:0000313" key="1">
    <source>
        <dbReference type="EMBL" id="EMS64197.1"/>
    </source>
</evidence>
<reference evidence="1" key="1">
    <citation type="journal article" date="2013" name="Nature">
        <title>Draft genome of the wheat A-genome progenitor Triticum urartu.</title>
        <authorList>
            <person name="Ling H.Q."/>
            <person name="Zhao S."/>
            <person name="Liu D."/>
            <person name="Wang J."/>
            <person name="Sun H."/>
            <person name="Zhang C."/>
            <person name="Fan H."/>
            <person name="Li D."/>
            <person name="Dong L."/>
            <person name="Tao Y."/>
            <person name="Gao C."/>
            <person name="Wu H."/>
            <person name="Li Y."/>
            <person name="Cui Y."/>
            <person name="Guo X."/>
            <person name="Zheng S."/>
            <person name="Wang B."/>
            <person name="Yu K."/>
            <person name="Liang Q."/>
            <person name="Yang W."/>
            <person name="Lou X."/>
            <person name="Chen J."/>
            <person name="Feng M."/>
            <person name="Jian J."/>
            <person name="Zhang X."/>
            <person name="Luo G."/>
            <person name="Jiang Y."/>
            <person name="Liu J."/>
            <person name="Wang Z."/>
            <person name="Sha Y."/>
            <person name="Zhang B."/>
            <person name="Wu H."/>
            <person name="Tang D."/>
            <person name="Shen Q."/>
            <person name="Xue P."/>
            <person name="Zou S."/>
            <person name="Wang X."/>
            <person name="Liu X."/>
            <person name="Wang F."/>
            <person name="Yang Y."/>
            <person name="An X."/>
            <person name="Dong Z."/>
            <person name="Zhang K."/>
            <person name="Zhang X."/>
            <person name="Luo M.C."/>
            <person name="Dvorak J."/>
            <person name="Tong Y."/>
            <person name="Wang J."/>
            <person name="Yang H."/>
            <person name="Li Z."/>
            <person name="Wang D."/>
            <person name="Zhang A."/>
            <person name="Wang J."/>
        </authorList>
    </citation>
    <scope>NUCLEOTIDE SEQUENCE</scope>
</reference>
<gene>
    <name evidence="1" type="ORF">TRIUR3_03173</name>
</gene>
<dbReference type="EMBL" id="KD059002">
    <property type="protein sequence ID" value="EMS64197.1"/>
    <property type="molecule type" value="Genomic_DNA"/>
</dbReference>
<sequence length="111" mass="12467">MAPAVAALVICSVLLPLAFLLGLHRNGVYENLCLIGPVHIGMEEAQRFIWLALRGRPKQNFNMFKLVAVSSRNLFVKTRPGERMQPCFVQITTFGYILLANLVGLYNKLLH</sequence>